<dbReference type="Proteomes" id="UP001420932">
    <property type="component" value="Unassembled WGS sequence"/>
</dbReference>
<sequence>MLKVFSISLPPRETFGDFLFSSSDEINFRAHREIRTCSAPNCTCVSIDERKSQQRRNAVTGTQNSRVRDGRNRFSLERSMHIRAKPILVFSDSQLDLQ</sequence>
<comment type="caution">
    <text evidence="1">The sequence shown here is derived from an EMBL/GenBank/DDBJ whole genome shotgun (WGS) entry which is preliminary data.</text>
</comment>
<organism evidence="1 2">
    <name type="scientific">Stephania yunnanensis</name>
    <dbReference type="NCBI Taxonomy" id="152371"/>
    <lineage>
        <taxon>Eukaryota</taxon>
        <taxon>Viridiplantae</taxon>
        <taxon>Streptophyta</taxon>
        <taxon>Embryophyta</taxon>
        <taxon>Tracheophyta</taxon>
        <taxon>Spermatophyta</taxon>
        <taxon>Magnoliopsida</taxon>
        <taxon>Ranunculales</taxon>
        <taxon>Menispermaceae</taxon>
        <taxon>Menispermoideae</taxon>
        <taxon>Cissampelideae</taxon>
        <taxon>Stephania</taxon>
    </lineage>
</organism>
<reference evidence="1 2" key="1">
    <citation type="submission" date="2024-01" db="EMBL/GenBank/DDBJ databases">
        <title>Genome assemblies of Stephania.</title>
        <authorList>
            <person name="Yang L."/>
        </authorList>
    </citation>
    <scope>NUCLEOTIDE SEQUENCE [LARGE SCALE GENOMIC DNA]</scope>
    <source>
        <strain evidence="1">YNDBR</strain>
        <tissue evidence="1">Leaf</tissue>
    </source>
</reference>
<keyword evidence="2" id="KW-1185">Reference proteome</keyword>
<proteinExistence type="predicted"/>
<evidence type="ECO:0000313" key="2">
    <source>
        <dbReference type="Proteomes" id="UP001420932"/>
    </source>
</evidence>
<accession>A0AAP0JZB1</accession>
<name>A0AAP0JZB1_9MAGN</name>
<dbReference type="AlphaFoldDB" id="A0AAP0JZB1"/>
<evidence type="ECO:0000313" key="1">
    <source>
        <dbReference type="EMBL" id="KAK9142564.1"/>
    </source>
</evidence>
<protein>
    <submittedName>
        <fullName evidence="1">Uncharacterized protein</fullName>
    </submittedName>
</protein>
<dbReference type="EMBL" id="JBBNAF010000005">
    <property type="protein sequence ID" value="KAK9142564.1"/>
    <property type="molecule type" value="Genomic_DNA"/>
</dbReference>
<gene>
    <name evidence="1" type="ORF">Syun_011964</name>
</gene>